<proteinExistence type="inferred from homology"/>
<reference evidence="12" key="1">
    <citation type="submission" date="2023-06" db="EMBL/GenBank/DDBJ databases">
        <authorList>
            <consortium name="Lawrence Berkeley National Laboratory"/>
            <person name="Ahrendt S."/>
            <person name="Sahu N."/>
            <person name="Indic B."/>
            <person name="Wong-Bajracharya J."/>
            <person name="Merenyi Z."/>
            <person name="Ke H.-M."/>
            <person name="Monk M."/>
            <person name="Kocsube S."/>
            <person name="Drula E."/>
            <person name="Lipzen A."/>
            <person name="Balint B."/>
            <person name="Henrissat B."/>
            <person name="Andreopoulos B."/>
            <person name="Martin F.M."/>
            <person name="Harder C.B."/>
            <person name="Rigling D."/>
            <person name="Ford K.L."/>
            <person name="Foster G.D."/>
            <person name="Pangilinan J."/>
            <person name="Papanicolaou A."/>
            <person name="Barry K."/>
            <person name="LaButti K."/>
            <person name="Viragh M."/>
            <person name="Koriabine M."/>
            <person name="Yan M."/>
            <person name="Riley R."/>
            <person name="Champramary S."/>
            <person name="Plett K.L."/>
            <person name="Tsai I.J."/>
            <person name="Slot J."/>
            <person name="Sipos G."/>
            <person name="Plett J."/>
            <person name="Nagy L.G."/>
            <person name="Grigoriev I.V."/>
        </authorList>
    </citation>
    <scope>NUCLEOTIDE SEQUENCE</scope>
    <source>
        <strain evidence="12">FPL87.14</strain>
    </source>
</reference>
<evidence type="ECO:0000256" key="7">
    <source>
        <dbReference type="ARBA" id="ARBA00023180"/>
    </source>
</evidence>
<dbReference type="InterPro" id="IPR013320">
    <property type="entry name" value="ConA-like_dom_sf"/>
</dbReference>
<dbReference type="PANTHER" id="PTHR31361">
    <property type="entry name" value="BETA-GLUCAN SYNTHESIS-ASSOCIATED PROTEIN KRE6-RELATED"/>
    <property type="match status" value="1"/>
</dbReference>
<feature type="domain" description="GH16" evidence="11">
    <location>
        <begin position="199"/>
        <end position="584"/>
    </location>
</feature>
<evidence type="ECO:0000259" key="11">
    <source>
        <dbReference type="PROSITE" id="PS51762"/>
    </source>
</evidence>
<dbReference type="FunFam" id="2.60.120.200:FF:000135">
    <property type="entry name" value="Related to KRE6-glucan synthase subunit"/>
    <property type="match status" value="1"/>
</dbReference>
<keyword evidence="5 10" id="KW-1133">Transmembrane helix</keyword>
<evidence type="ECO:0000256" key="3">
    <source>
        <dbReference type="ARBA" id="ARBA00022692"/>
    </source>
</evidence>
<evidence type="ECO:0000256" key="8">
    <source>
        <dbReference type="ARBA" id="ARBA00023316"/>
    </source>
</evidence>
<protein>
    <submittedName>
        <fullName evidence="12">Glycoside hydrolase family 16 protein</fullName>
    </submittedName>
</protein>
<keyword evidence="7" id="KW-0325">Glycoprotein</keyword>
<dbReference type="Proteomes" id="UP001175226">
    <property type="component" value="Unassembled WGS sequence"/>
</dbReference>
<dbReference type="CDD" id="cd02180">
    <property type="entry name" value="GH16_fungal_KRE6_glucanase"/>
    <property type="match status" value="1"/>
</dbReference>
<evidence type="ECO:0000256" key="1">
    <source>
        <dbReference type="ARBA" id="ARBA00004606"/>
    </source>
</evidence>
<evidence type="ECO:0000256" key="5">
    <source>
        <dbReference type="ARBA" id="ARBA00022989"/>
    </source>
</evidence>
<dbReference type="EMBL" id="JAUEPT010000008">
    <property type="protein sequence ID" value="KAK0449215.1"/>
    <property type="molecule type" value="Genomic_DNA"/>
</dbReference>
<feature type="region of interest" description="Disordered" evidence="9">
    <location>
        <begin position="1"/>
        <end position="53"/>
    </location>
</feature>
<dbReference type="Pfam" id="PF03935">
    <property type="entry name" value="SKN1_KRE6_Sbg1"/>
    <property type="match status" value="1"/>
</dbReference>
<comment type="caution">
    <text evidence="12">The sequence shown here is derived from an EMBL/GenBank/DDBJ whole genome shotgun (WGS) entry which is preliminary data.</text>
</comment>
<evidence type="ECO:0000313" key="12">
    <source>
        <dbReference type="EMBL" id="KAK0449215.1"/>
    </source>
</evidence>
<dbReference type="GO" id="GO:0015926">
    <property type="term" value="F:glucosidase activity"/>
    <property type="evidence" value="ECO:0007669"/>
    <property type="project" value="TreeGrafter"/>
</dbReference>
<accession>A0AA39JUL1</accession>
<organism evidence="12 13">
    <name type="scientific">Armillaria borealis</name>
    <dbReference type="NCBI Taxonomy" id="47425"/>
    <lineage>
        <taxon>Eukaryota</taxon>
        <taxon>Fungi</taxon>
        <taxon>Dikarya</taxon>
        <taxon>Basidiomycota</taxon>
        <taxon>Agaricomycotina</taxon>
        <taxon>Agaricomycetes</taxon>
        <taxon>Agaricomycetidae</taxon>
        <taxon>Agaricales</taxon>
        <taxon>Marasmiineae</taxon>
        <taxon>Physalacriaceae</taxon>
        <taxon>Armillaria</taxon>
    </lineage>
</organism>
<dbReference type="InterPro" id="IPR005629">
    <property type="entry name" value="Skn1/Kre6/Sbg1"/>
</dbReference>
<keyword evidence="13" id="KW-1185">Reference proteome</keyword>
<dbReference type="GO" id="GO:0005789">
    <property type="term" value="C:endoplasmic reticulum membrane"/>
    <property type="evidence" value="ECO:0007669"/>
    <property type="project" value="TreeGrafter"/>
</dbReference>
<dbReference type="SUPFAM" id="SSF49899">
    <property type="entry name" value="Concanavalin A-like lectins/glucanases"/>
    <property type="match status" value="1"/>
</dbReference>
<dbReference type="GO" id="GO:0005886">
    <property type="term" value="C:plasma membrane"/>
    <property type="evidence" value="ECO:0007669"/>
    <property type="project" value="TreeGrafter"/>
</dbReference>
<evidence type="ECO:0000313" key="13">
    <source>
        <dbReference type="Proteomes" id="UP001175226"/>
    </source>
</evidence>
<sequence>MAQNSARRAPPTSPQEYAAVPQSPRTGMPTASPSSPGPRPPASTSSVQQGRGSIAQGVASGAIGAGYGPYSYNPLNRDAGLYNGSRFSAAPSEVSSLTGSNGEKAFSSNTSTVPQYLWDKDPDLDDALHSPDPVRDAKMDRSFTLFSARGWLNAGALVILVVGLMTLFAGYPIIVFYAKDTVTTSGFNLGGINGSGQIPDLPGLPSLIDSDTPSDAYTRTGEDGKKYNLVFSDEFNTDGRTFYPGDDPYWEAADLHYWPTGDLEWYDPSGAITENGKLVLTITMEDIHDLNFKSGMITSWNKFCFMTGYVEVSVSMPGSSTVPGFWPGAWTMGNLGRAGYGATTEGMWPYSYDSCDVGTFPNQTSADGEPAAALTGSTYGGTLSFLPGQRVSACTCSGGDHPGPSVNVGRGVPEIDILEHQIETSIPQGEVSQSFQIAPFSYQYSFGNTTPDTIVTDPSITTFNSYKGGTYQQAVSALTLIDPTHYNDVAYGTYGFEWWSDPDNRDDGYIQWYSGGTESWKVTSAAIGPDSTVEVGQRLIPEEPMYLILNLGLSPSFQPADYKHLQFPAKMYIDYVRVYQRAGTKGAVTCNPSTRPTQDYINNHIEAYTNANWTTWSAAGFDFPLNSEYHGC</sequence>
<dbReference type="PROSITE" id="PS51762">
    <property type="entry name" value="GH16_2"/>
    <property type="match status" value="1"/>
</dbReference>
<evidence type="ECO:0000256" key="4">
    <source>
        <dbReference type="ARBA" id="ARBA00022968"/>
    </source>
</evidence>
<gene>
    <name evidence="12" type="ORF">EV421DRAFT_1995627</name>
</gene>
<keyword evidence="8" id="KW-0961">Cell wall biogenesis/degradation</keyword>
<keyword evidence="4" id="KW-0735">Signal-anchor</keyword>
<name>A0AA39JUL1_9AGAR</name>
<dbReference type="InterPro" id="IPR000757">
    <property type="entry name" value="Beta-glucanase-like"/>
</dbReference>
<evidence type="ECO:0000256" key="2">
    <source>
        <dbReference type="ARBA" id="ARBA00010962"/>
    </source>
</evidence>
<comment type="similarity">
    <text evidence="2">Belongs to the SKN1/KRE6 family.</text>
</comment>
<feature type="transmembrane region" description="Helical" evidence="10">
    <location>
        <begin position="151"/>
        <end position="178"/>
    </location>
</feature>
<keyword evidence="12" id="KW-0378">Hydrolase</keyword>
<dbReference type="AlphaFoldDB" id="A0AA39JUL1"/>
<evidence type="ECO:0000256" key="6">
    <source>
        <dbReference type="ARBA" id="ARBA00023136"/>
    </source>
</evidence>
<keyword evidence="3 10" id="KW-0812">Transmembrane</keyword>
<keyword evidence="6 10" id="KW-0472">Membrane</keyword>
<dbReference type="PANTHER" id="PTHR31361:SF15">
    <property type="entry name" value="GH16 DOMAIN-CONTAINING PROTEIN"/>
    <property type="match status" value="1"/>
</dbReference>
<dbReference type="FunFam" id="2.60.120.200:FF:000140">
    <property type="entry name" value="Beta-glucan synthesis-associated protein"/>
    <property type="match status" value="1"/>
</dbReference>
<evidence type="ECO:0000256" key="9">
    <source>
        <dbReference type="SAM" id="MobiDB-lite"/>
    </source>
</evidence>
<comment type="subcellular location">
    <subcellularLocation>
        <location evidence="1">Membrane</location>
        <topology evidence="1">Single-pass type II membrane protein</topology>
    </subcellularLocation>
</comment>
<evidence type="ECO:0000256" key="10">
    <source>
        <dbReference type="SAM" id="Phobius"/>
    </source>
</evidence>
<dbReference type="Gene3D" id="2.60.120.200">
    <property type="match status" value="1"/>
</dbReference>
<dbReference type="GO" id="GO:0031505">
    <property type="term" value="P:fungal-type cell wall organization"/>
    <property type="evidence" value="ECO:0007669"/>
    <property type="project" value="UniProtKB-ARBA"/>
</dbReference>
<dbReference type="GO" id="GO:0006078">
    <property type="term" value="P:(1-&gt;6)-beta-D-glucan biosynthetic process"/>
    <property type="evidence" value="ECO:0007669"/>
    <property type="project" value="TreeGrafter"/>
</dbReference>